<feature type="domain" description="Zinc-ribbon" evidence="1">
    <location>
        <begin position="3"/>
        <end position="94"/>
    </location>
</feature>
<dbReference type="Gene3D" id="3.40.390.70">
    <property type="match status" value="1"/>
</dbReference>
<reference evidence="2" key="1">
    <citation type="submission" date="2016-11" db="EMBL/GenBank/DDBJ databases">
        <title>Draft Genome Sequence of Marinobacter hydrocarbonoclasticus strain STW2, a polyaromatic aromatic hydrocarbon degrading and denitrifying bacterium from rhizosphere of Seagrass Enhalus acodoides.</title>
        <authorList>
            <person name="Ling J."/>
            <person name="Dong J."/>
        </authorList>
    </citation>
    <scope>NUCLEOTIDE SEQUENCE [LARGE SCALE GENOMIC DNA]</scope>
    <source>
        <strain evidence="2">STW2</strain>
    </source>
</reference>
<dbReference type="EMBL" id="MPKY01000001">
    <property type="protein sequence ID" value="OJS99465.1"/>
    <property type="molecule type" value="Genomic_DNA"/>
</dbReference>
<dbReference type="RefSeq" id="WP_072676481.1">
    <property type="nucleotide sequence ID" value="NZ_MPKY01000001.1"/>
</dbReference>
<dbReference type="InterPro" id="IPR011201">
    <property type="entry name" value="Zinc-ribbon_6_bact"/>
</dbReference>
<evidence type="ECO:0000313" key="2">
    <source>
        <dbReference type="EMBL" id="OJS99465.1"/>
    </source>
</evidence>
<accession>A0A1M2UVV4</accession>
<gene>
    <name evidence="2" type="ORF">BEE62_04830</name>
</gene>
<dbReference type="InterPro" id="IPR031321">
    <property type="entry name" value="UCP012641"/>
</dbReference>
<sequence>MKLFHCGRCANLLYFENSRCTHCGADLGFAPDVMDLLAIEPEGDNTWATVARGDIYRLCDNYQNQRACNWLIPNTDPHTFCVACRLNRTIPDLSIEKNNDLWRRLEKEKRRLVYSVLRLGLPCEPRNEDQLGLAFDFLADQPAMFDEREKVTTGHANGVITINIAEADPVERERMRNQMAEPYRTVLGHFRHESGHYYWDLLVRSSPWLGKFRDLFGDETRDYRQALDQHYQYGPPSDWQSRYISAYASSHAWEDWAETWAHYLHMVDTLETAWQLGLRVNTLQPEETSGETGPAFDPCQTGDFDALIRHWLPLTLALNSLNRSMGHDDAYPFVLAPAVVEKLRLVHQIAHGR</sequence>
<dbReference type="AlphaFoldDB" id="A0A1M2UVV4"/>
<organism evidence="2 3">
    <name type="scientific">Marinobacter nauticus</name>
    <name type="common">Marinobacter hydrocarbonoclasticus</name>
    <name type="synonym">Marinobacter aquaeolei</name>
    <dbReference type="NCBI Taxonomy" id="2743"/>
    <lineage>
        <taxon>Bacteria</taxon>
        <taxon>Pseudomonadati</taxon>
        <taxon>Pseudomonadota</taxon>
        <taxon>Gammaproteobacteria</taxon>
        <taxon>Pseudomonadales</taxon>
        <taxon>Marinobacteraceae</taxon>
        <taxon>Marinobacter</taxon>
    </lineage>
</organism>
<dbReference type="Proteomes" id="UP000183986">
    <property type="component" value="Unassembled WGS sequence"/>
</dbReference>
<protein>
    <recommendedName>
        <fullName evidence="1">Zinc-ribbon domain-containing protein</fullName>
    </recommendedName>
</protein>
<proteinExistence type="predicted"/>
<dbReference type="Pfam" id="PF15887">
    <property type="entry name" value="Peptidase_Mx"/>
    <property type="match status" value="1"/>
</dbReference>
<comment type="caution">
    <text evidence="2">The sequence shown here is derived from an EMBL/GenBank/DDBJ whole genome shotgun (WGS) entry which is preliminary data.</text>
</comment>
<keyword evidence="3" id="KW-1185">Reference proteome</keyword>
<evidence type="ECO:0000313" key="3">
    <source>
        <dbReference type="Proteomes" id="UP000183986"/>
    </source>
</evidence>
<dbReference type="OrthoDB" id="256753at2"/>
<dbReference type="PIRSF" id="PIRSF012641">
    <property type="entry name" value="UCP012641"/>
    <property type="match status" value="1"/>
</dbReference>
<name>A0A1M2UVV4_MARNT</name>
<evidence type="ECO:0000259" key="1">
    <source>
        <dbReference type="Pfam" id="PF10005"/>
    </source>
</evidence>
<dbReference type="Pfam" id="PF10005">
    <property type="entry name" value="Zn_ribbon_DZR_6"/>
    <property type="match status" value="1"/>
</dbReference>